<feature type="region of interest" description="Disordered" evidence="1">
    <location>
        <begin position="1"/>
        <end position="34"/>
    </location>
</feature>
<name>A0ABQ0RPE3_GLUNI</name>
<dbReference type="EMBL" id="BJNE01000017">
    <property type="protein sequence ID" value="GEC13688.1"/>
    <property type="molecule type" value="Genomic_DNA"/>
</dbReference>
<feature type="compositionally biased region" description="Polar residues" evidence="1">
    <location>
        <begin position="17"/>
        <end position="26"/>
    </location>
</feature>
<gene>
    <name evidence="2" type="ORF">ANI01nite_28910</name>
</gene>
<feature type="compositionally biased region" description="Polar residues" evidence="1">
    <location>
        <begin position="148"/>
        <end position="167"/>
    </location>
</feature>
<reference evidence="2 3" key="1">
    <citation type="submission" date="2019-06" db="EMBL/GenBank/DDBJ databases">
        <title>Whole genome shotgun sequence of Glutamicibacter nicotianae NBRC 14234.</title>
        <authorList>
            <person name="Hosoyama A."/>
            <person name="Uohara A."/>
            <person name="Ohji S."/>
            <person name="Ichikawa N."/>
        </authorList>
    </citation>
    <scope>NUCLEOTIDE SEQUENCE [LARGE SCALE GENOMIC DNA]</scope>
    <source>
        <strain evidence="2 3">NBRC 14234</strain>
    </source>
</reference>
<protein>
    <submittedName>
        <fullName evidence="2">Uncharacterized protein</fullName>
    </submittedName>
</protein>
<feature type="compositionally biased region" description="Polar residues" evidence="1">
    <location>
        <begin position="78"/>
        <end position="96"/>
    </location>
</feature>
<evidence type="ECO:0000313" key="2">
    <source>
        <dbReference type="EMBL" id="GEC13688.1"/>
    </source>
</evidence>
<dbReference type="Proteomes" id="UP000316242">
    <property type="component" value="Unassembled WGS sequence"/>
</dbReference>
<sequence length="193" mass="20425">MPRSTGPAGTHRANGHSIPTASSAISSHKARHCSTCKAKIPPLKESMIAMPWKDPQAPMARSRSAGRQITRIKAGASTVHSRNPMPSTMRVPSNNPGFGDTAPPAEPSASKINPSISNRRKPKRSPPQATSKPPSMLATWITPKRSPENTNPKPSSASNRCSANGSFQMFIAATTPTPTTIIQRPAATPGPRP</sequence>
<evidence type="ECO:0000256" key="1">
    <source>
        <dbReference type="SAM" id="MobiDB-lite"/>
    </source>
</evidence>
<feature type="compositionally biased region" description="Low complexity" evidence="1">
    <location>
        <begin position="171"/>
        <end position="187"/>
    </location>
</feature>
<evidence type="ECO:0000313" key="3">
    <source>
        <dbReference type="Proteomes" id="UP000316242"/>
    </source>
</evidence>
<organism evidence="2 3">
    <name type="scientific">Glutamicibacter nicotianae</name>
    <name type="common">Arthrobacter nicotianae</name>
    <dbReference type="NCBI Taxonomy" id="37929"/>
    <lineage>
        <taxon>Bacteria</taxon>
        <taxon>Bacillati</taxon>
        <taxon>Actinomycetota</taxon>
        <taxon>Actinomycetes</taxon>
        <taxon>Micrococcales</taxon>
        <taxon>Micrococcaceae</taxon>
        <taxon>Glutamicibacter</taxon>
    </lineage>
</organism>
<accession>A0ABQ0RPE3</accession>
<proteinExistence type="predicted"/>
<feature type="region of interest" description="Disordered" evidence="1">
    <location>
        <begin position="53"/>
        <end position="193"/>
    </location>
</feature>
<keyword evidence="3" id="KW-1185">Reference proteome</keyword>
<comment type="caution">
    <text evidence="2">The sequence shown here is derived from an EMBL/GenBank/DDBJ whole genome shotgun (WGS) entry which is preliminary data.</text>
</comment>